<sequence length="145" mass="16625">MTTTDNDRDPFDWLTIPDILTDLDIPEHDWREWESTGQAPSGVIFPDGQVRISRLAYDRWLDQLPDYTAPLTDTETAYGVIRHAIRHAGDRGLSRDEVCELFCDHLDTTTIDETLNVLLKTGCCLPTTINANGRTVTRYRYWGPR</sequence>
<name>A0A7W7VP71_9ACTN</name>
<evidence type="ECO:0000313" key="2">
    <source>
        <dbReference type="Proteomes" id="UP000552644"/>
    </source>
</evidence>
<organism evidence="1 2">
    <name type="scientific">Streptosporangium saharense</name>
    <dbReference type="NCBI Taxonomy" id="1706840"/>
    <lineage>
        <taxon>Bacteria</taxon>
        <taxon>Bacillati</taxon>
        <taxon>Actinomycetota</taxon>
        <taxon>Actinomycetes</taxon>
        <taxon>Streptosporangiales</taxon>
        <taxon>Streptosporangiaceae</taxon>
        <taxon>Streptosporangium</taxon>
    </lineage>
</organism>
<proteinExistence type="predicted"/>
<gene>
    <name evidence="1" type="ORF">FHS44_004073</name>
</gene>
<dbReference type="EMBL" id="JACHJP010000004">
    <property type="protein sequence ID" value="MBB4916965.1"/>
    <property type="molecule type" value="Genomic_DNA"/>
</dbReference>
<dbReference type="Proteomes" id="UP000552644">
    <property type="component" value="Unassembled WGS sequence"/>
</dbReference>
<evidence type="ECO:0000313" key="1">
    <source>
        <dbReference type="EMBL" id="MBB4916965.1"/>
    </source>
</evidence>
<comment type="caution">
    <text evidence="1">The sequence shown here is derived from an EMBL/GenBank/DDBJ whole genome shotgun (WGS) entry which is preliminary data.</text>
</comment>
<accession>A0A7W7VP71</accession>
<keyword evidence="2" id="KW-1185">Reference proteome</keyword>
<dbReference type="AlphaFoldDB" id="A0A7W7VP71"/>
<protein>
    <submittedName>
        <fullName evidence="1">Uncharacterized protein</fullName>
    </submittedName>
</protein>
<dbReference type="RefSeq" id="WP_184716855.1">
    <property type="nucleotide sequence ID" value="NZ_JACHJP010000004.1"/>
</dbReference>
<reference evidence="1 2" key="1">
    <citation type="submission" date="2020-08" db="EMBL/GenBank/DDBJ databases">
        <title>Genomic Encyclopedia of Type Strains, Phase III (KMG-III): the genomes of soil and plant-associated and newly described type strains.</title>
        <authorList>
            <person name="Whitman W."/>
        </authorList>
    </citation>
    <scope>NUCLEOTIDE SEQUENCE [LARGE SCALE GENOMIC DNA]</scope>
    <source>
        <strain evidence="1 2">CECT 8840</strain>
    </source>
</reference>